<protein>
    <recommendedName>
        <fullName evidence="11">EGF-like domain-containing protein</fullName>
    </recommendedName>
</protein>
<dbReference type="GO" id="GO:0005576">
    <property type="term" value="C:extracellular region"/>
    <property type="evidence" value="ECO:0007669"/>
    <property type="project" value="UniProtKB-SubCell"/>
</dbReference>
<reference evidence="9" key="3">
    <citation type="submission" date="2015-06" db="UniProtKB">
        <authorList>
            <consortium name="EnsemblMetazoa"/>
        </authorList>
    </citation>
    <scope>IDENTIFICATION</scope>
</reference>
<feature type="transmembrane region" description="Helical" evidence="6">
    <location>
        <begin position="95"/>
        <end position="122"/>
    </location>
</feature>
<dbReference type="EMBL" id="AMQM01006131">
    <property type="status" value="NOT_ANNOTATED_CDS"/>
    <property type="molecule type" value="Genomic_DNA"/>
</dbReference>
<evidence type="ECO:0000256" key="2">
    <source>
        <dbReference type="ARBA" id="ARBA00022525"/>
    </source>
</evidence>
<reference evidence="10" key="1">
    <citation type="submission" date="2012-12" db="EMBL/GenBank/DDBJ databases">
        <authorList>
            <person name="Hellsten U."/>
            <person name="Grimwood J."/>
            <person name="Chapman J.A."/>
            <person name="Shapiro H."/>
            <person name="Aerts A."/>
            <person name="Otillar R.P."/>
            <person name="Terry A.Y."/>
            <person name="Boore J.L."/>
            <person name="Simakov O."/>
            <person name="Marletaz F."/>
            <person name="Cho S.-J."/>
            <person name="Edsinger-Gonzales E."/>
            <person name="Havlak P."/>
            <person name="Kuo D.-H."/>
            <person name="Larsson T."/>
            <person name="Lv J."/>
            <person name="Arendt D."/>
            <person name="Savage R."/>
            <person name="Osoegawa K."/>
            <person name="de Jong P."/>
            <person name="Lindberg D.R."/>
            <person name="Seaver E.C."/>
            <person name="Weisblat D.A."/>
            <person name="Putnam N.H."/>
            <person name="Grigoriev I.V."/>
            <person name="Rokhsar D.S."/>
        </authorList>
    </citation>
    <scope>NUCLEOTIDE SEQUENCE</scope>
</reference>
<evidence type="ECO:0000313" key="8">
    <source>
        <dbReference type="EMBL" id="ESN97636.1"/>
    </source>
</evidence>
<feature type="chain" id="PRO_5010980505" description="EGF-like domain-containing protein" evidence="7">
    <location>
        <begin position="28"/>
        <end position="233"/>
    </location>
</feature>
<organism evidence="9 10">
    <name type="scientific">Helobdella robusta</name>
    <name type="common">Californian leech</name>
    <dbReference type="NCBI Taxonomy" id="6412"/>
    <lineage>
        <taxon>Eukaryota</taxon>
        <taxon>Metazoa</taxon>
        <taxon>Spiralia</taxon>
        <taxon>Lophotrochozoa</taxon>
        <taxon>Annelida</taxon>
        <taxon>Clitellata</taxon>
        <taxon>Hirudinea</taxon>
        <taxon>Rhynchobdellida</taxon>
        <taxon>Glossiphoniidae</taxon>
        <taxon>Helobdella</taxon>
    </lineage>
</organism>
<keyword evidence="5" id="KW-1015">Disulfide bond</keyword>
<evidence type="ECO:0000256" key="3">
    <source>
        <dbReference type="ARBA" id="ARBA00022536"/>
    </source>
</evidence>
<dbReference type="GO" id="GO:0008284">
    <property type="term" value="P:positive regulation of cell population proliferation"/>
    <property type="evidence" value="ECO:0000318"/>
    <property type="project" value="GO_Central"/>
</dbReference>
<accession>T1FC32</accession>
<dbReference type="EMBL" id="AMQM01006132">
    <property type="status" value="NOT_ANNOTATED_CDS"/>
    <property type="molecule type" value="Genomic_DNA"/>
</dbReference>
<dbReference type="GeneID" id="20206381"/>
<evidence type="ECO:0000256" key="6">
    <source>
        <dbReference type="SAM" id="Phobius"/>
    </source>
</evidence>
<sequence>MIGKVKRFWGLFVWLVIIVLAAGGARSSPDNVSESDGGQCSPCPIQEPSKFCQHRGSQCCFDKSKQLMYCMCRKDFTGTQCQDHFLPSRDKQMNLTLLATGLSLFITLIALAVLVFVIVLSVKSILINRKSRRKQEKKLHTECLDKELLYVQGELEKLTPVEKMSKLARFSKIIEATARAAILTYPSIINPQPLSSHEAMVGSRFCLIPRHDSAPTSLFSLDCLSSFYILFPL</sequence>
<keyword evidence="6" id="KW-1133">Transmembrane helix</keyword>
<evidence type="ECO:0000256" key="1">
    <source>
        <dbReference type="ARBA" id="ARBA00004613"/>
    </source>
</evidence>
<dbReference type="Proteomes" id="UP000015101">
    <property type="component" value="Unassembled WGS sequence"/>
</dbReference>
<dbReference type="KEGG" id="hro:HELRODRAFT_177690"/>
<dbReference type="CTD" id="20206381"/>
<keyword evidence="4 7" id="KW-0732">Signal</keyword>
<feature type="signal peptide" evidence="7">
    <location>
        <begin position="1"/>
        <end position="27"/>
    </location>
</feature>
<dbReference type="AlphaFoldDB" id="T1FC32"/>
<dbReference type="PANTHER" id="PTHR10740:SF14">
    <property type="entry name" value="EGF-LIKE DOMAIN-CONTAINING PROTEIN"/>
    <property type="match status" value="1"/>
</dbReference>
<proteinExistence type="predicted"/>
<evidence type="ECO:0000313" key="10">
    <source>
        <dbReference type="Proteomes" id="UP000015101"/>
    </source>
</evidence>
<evidence type="ECO:0008006" key="11">
    <source>
        <dbReference type="Google" id="ProtNLM"/>
    </source>
</evidence>
<gene>
    <name evidence="9" type="primary">20206381</name>
    <name evidence="8" type="ORF">HELRODRAFT_177690</name>
</gene>
<evidence type="ECO:0000313" key="9">
    <source>
        <dbReference type="EnsemblMetazoa" id="HelroP177690"/>
    </source>
</evidence>
<dbReference type="GO" id="GO:0007173">
    <property type="term" value="P:epidermal growth factor receptor signaling pathway"/>
    <property type="evidence" value="ECO:0000318"/>
    <property type="project" value="GO_Central"/>
</dbReference>
<keyword evidence="6" id="KW-0812">Transmembrane</keyword>
<evidence type="ECO:0000256" key="7">
    <source>
        <dbReference type="SAM" id="SignalP"/>
    </source>
</evidence>
<dbReference type="RefSeq" id="XP_009024102.1">
    <property type="nucleotide sequence ID" value="XM_009025854.1"/>
</dbReference>
<evidence type="ECO:0000256" key="4">
    <source>
        <dbReference type="ARBA" id="ARBA00022729"/>
    </source>
</evidence>
<dbReference type="GO" id="GO:0045840">
    <property type="term" value="P:positive regulation of mitotic nuclear division"/>
    <property type="evidence" value="ECO:0000318"/>
    <property type="project" value="GO_Central"/>
</dbReference>
<keyword evidence="10" id="KW-1185">Reference proteome</keyword>
<reference evidence="8 10" key="2">
    <citation type="journal article" date="2013" name="Nature">
        <title>Insights into bilaterian evolution from three spiralian genomes.</title>
        <authorList>
            <person name="Simakov O."/>
            <person name="Marletaz F."/>
            <person name="Cho S.J."/>
            <person name="Edsinger-Gonzales E."/>
            <person name="Havlak P."/>
            <person name="Hellsten U."/>
            <person name="Kuo D.H."/>
            <person name="Larsson T."/>
            <person name="Lv J."/>
            <person name="Arendt D."/>
            <person name="Savage R."/>
            <person name="Osoegawa K."/>
            <person name="de Jong P."/>
            <person name="Grimwood J."/>
            <person name="Chapman J.A."/>
            <person name="Shapiro H."/>
            <person name="Aerts A."/>
            <person name="Otillar R.P."/>
            <person name="Terry A.Y."/>
            <person name="Boore J.L."/>
            <person name="Grigoriev I.V."/>
            <person name="Lindberg D.R."/>
            <person name="Seaver E.C."/>
            <person name="Weisblat D.A."/>
            <person name="Putnam N.H."/>
            <person name="Rokhsar D.S."/>
        </authorList>
    </citation>
    <scope>NUCLEOTIDE SEQUENCE</scope>
</reference>
<name>T1FC32_HELRO</name>
<dbReference type="EMBL" id="KB097304">
    <property type="protein sequence ID" value="ESN97636.1"/>
    <property type="molecule type" value="Genomic_DNA"/>
</dbReference>
<comment type="subcellular location">
    <subcellularLocation>
        <location evidence="1">Secreted</location>
    </subcellularLocation>
</comment>
<evidence type="ECO:0000256" key="5">
    <source>
        <dbReference type="ARBA" id="ARBA00023157"/>
    </source>
</evidence>
<keyword evidence="3" id="KW-0245">EGF-like domain</keyword>
<dbReference type="HOGENOM" id="CLU_1191017_0_0_1"/>
<dbReference type="InParanoid" id="T1FC32"/>
<dbReference type="EnsemblMetazoa" id="HelroT177690">
    <property type="protein sequence ID" value="HelroP177690"/>
    <property type="gene ID" value="HelroG177690"/>
</dbReference>
<keyword evidence="2" id="KW-0964">Secreted</keyword>
<dbReference type="PANTHER" id="PTHR10740">
    <property type="entry name" value="TRANSFORMING GROWTH FACTOR ALPHA"/>
    <property type="match status" value="1"/>
</dbReference>
<keyword evidence="6" id="KW-0472">Membrane</keyword>